<dbReference type="InterPro" id="IPR036691">
    <property type="entry name" value="Endo/exonu/phosph_ase_sf"/>
</dbReference>
<dbReference type="PANTHER" id="PTHR46670">
    <property type="entry name" value="ENDO/EXONUCLEASE/PHOSPHATASE DOMAIN-CONTAINING PROTEIN"/>
    <property type="match status" value="1"/>
</dbReference>
<evidence type="ECO:0000313" key="1">
    <source>
        <dbReference type="EMBL" id="CAB4019830.1"/>
    </source>
</evidence>
<organism evidence="1 2">
    <name type="scientific">Paramuricea clavata</name>
    <name type="common">Red gorgonian</name>
    <name type="synonym">Violescent sea-whip</name>
    <dbReference type="NCBI Taxonomy" id="317549"/>
    <lineage>
        <taxon>Eukaryota</taxon>
        <taxon>Metazoa</taxon>
        <taxon>Cnidaria</taxon>
        <taxon>Anthozoa</taxon>
        <taxon>Octocorallia</taxon>
        <taxon>Malacalcyonacea</taxon>
        <taxon>Plexauridae</taxon>
        <taxon>Paramuricea</taxon>
    </lineage>
</organism>
<evidence type="ECO:0000313" key="2">
    <source>
        <dbReference type="Proteomes" id="UP001152795"/>
    </source>
</evidence>
<protein>
    <submittedName>
        <fullName evidence="1">Uncharacterized protein</fullName>
    </submittedName>
</protein>
<dbReference type="SUPFAM" id="SSF56219">
    <property type="entry name" value="DNase I-like"/>
    <property type="match status" value="1"/>
</dbReference>
<comment type="caution">
    <text evidence="1">The sequence shown here is derived from an EMBL/GenBank/DDBJ whole genome shotgun (WGS) entry which is preliminary data.</text>
</comment>
<reference evidence="1" key="1">
    <citation type="submission" date="2020-04" db="EMBL/GenBank/DDBJ databases">
        <authorList>
            <person name="Alioto T."/>
            <person name="Alioto T."/>
            <person name="Gomez Garrido J."/>
        </authorList>
    </citation>
    <scope>NUCLEOTIDE SEQUENCE</scope>
    <source>
        <strain evidence="1">A484AB</strain>
    </source>
</reference>
<dbReference type="PANTHER" id="PTHR46670:SF3">
    <property type="entry name" value="ENDONUCLEASE_EXONUCLEASE_PHOSPHATASE DOMAIN-CONTAINING PROTEIN"/>
    <property type="match status" value="1"/>
</dbReference>
<proteinExistence type="predicted"/>
<keyword evidence="2" id="KW-1185">Reference proteome</keyword>
<name>A0A6S7ISB6_PARCT</name>
<dbReference type="AlphaFoldDB" id="A0A6S7ISB6"/>
<sequence length="238" mass="27568">MPINFCLLNTRSINRKELCINDYVSENDIDILAMTETWLREDDEFSIAEICPMGYHFYHVTRKNARGGGVGLLLKKYIKVKKQSQRKFSSFEYIDVTLNCHFFSNKIAIIWKELAIDSSHCNQRNQEEQYAQFVKFINFQEVTEHEIENVIDKVGKKSCELDPVPAKIFQGCQKTLLPIITKISNKSLQSGCMPEKLKEAVLKPKLKKDSLEYEEYTNFRPISNLKFLSKVIVKVAAV</sequence>
<gene>
    <name evidence="1" type="ORF">PACLA_8A053434</name>
</gene>
<accession>A0A6S7ISB6</accession>
<dbReference type="Gene3D" id="3.60.10.10">
    <property type="entry name" value="Endonuclease/exonuclease/phosphatase"/>
    <property type="match status" value="1"/>
</dbReference>
<dbReference type="EMBL" id="CACRXK020010644">
    <property type="protein sequence ID" value="CAB4019830.1"/>
    <property type="molecule type" value="Genomic_DNA"/>
</dbReference>
<dbReference type="OrthoDB" id="2435398at2759"/>
<dbReference type="Proteomes" id="UP001152795">
    <property type="component" value="Unassembled WGS sequence"/>
</dbReference>